<dbReference type="Proteomes" id="UP001595887">
    <property type="component" value="Unassembled WGS sequence"/>
</dbReference>
<evidence type="ECO:0000313" key="2">
    <source>
        <dbReference type="EMBL" id="MFC4293356.1"/>
    </source>
</evidence>
<dbReference type="RefSeq" id="WP_381424830.1">
    <property type="nucleotide sequence ID" value="NZ_JBHSDH010000013.1"/>
</dbReference>
<keyword evidence="1" id="KW-0812">Transmembrane</keyword>
<dbReference type="EMBL" id="JBHSDH010000013">
    <property type="protein sequence ID" value="MFC4293356.1"/>
    <property type="molecule type" value="Genomic_DNA"/>
</dbReference>
<dbReference type="Pfam" id="PF06835">
    <property type="entry name" value="LptC"/>
    <property type="match status" value="1"/>
</dbReference>
<gene>
    <name evidence="2" type="primary">lptC</name>
    <name evidence="2" type="ORF">ACFOWX_13105</name>
</gene>
<keyword evidence="1" id="KW-1133">Transmembrane helix</keyword>
<feature type="transmembrane region" description="Helical" evidence="1">
    <location>
        <begin position="31"/>
        <end position="49"/>
    </location>
</feature>
<keyword evidence="1" id="KW-0472">Membrane</keyword>
<name>A0ABV8RM49_9SPHN</name>
<sequence length="243" mass="26340">MSDLADRQKTQRQHWAAPGSRHDRLIRALRVILPSIIGILLALLTFSPFTNNNELSFVLDKDRVNMAAERMRISEALYRGEDSKGRPFSLRAGSAVQKSSAEPIIRMSDLSARILLDDGPAALIAGKGAYDLDAETVQVNGPLSIKSADGYSLIANNVILALKTQIMRSSGSASFTGKDGYEVTANNVQVNLLEKNMQSFGPVRGSTKVGTFSANSMSADLDTRVVKLTGNAKLRIEGNAFRQ</sequence>
<dbReference type="InterPro" id="IPR010664">
    <property type="entry name" value="LipoPS_assembly_LptC-rel"/>
</dbReference>
<comment type="caution">
    <text evidence="2">The sequence shown here is derived from an EMBL/GenBank/DDBJ whole genome shotgun (WGS) entry which is preliminary data.</text>
</comment>
<dbReference type="Gene3D" id="2.60.450.10">
    <property type="entry name" value="Lipopolysaccharide (LPS) transport protein A like domain"/>
    <property type="match status" value="1"/>
</dbReference>
<organism evidence="2 3">
    <name type="scientific">Sphingorhabdus arenilitoris</name>
    <dbReference type="NCBI Taxonomy" id="1490041"/>
    <lineage>
        <taxon>Bacteria</taxon>
        <taxon>Pseudomonadati</taxon>
        <taxon>Pseudomonadota</taxon>
        <taxon>Alphaproteobacteria</taxon>
        <taxon>Sphingomonadales</taxon>
        <taxon>Sphingomonadaceae</taxon>
        <taxon>Sphingorhabdus</taxon>
    </lineage>
</organism>
<reference evidence="3" key="1">
    <citation type="journal article" date="2019" name="Int. J. Syst. Evol. Microbiol.">
        <title>The Global Catalogue of Microorganisms (GCM) 10K type strain sequencing project: providing services to taxonomists for standard genome sequencing and annotation.</title>
        <authorList>
            <consortium name="The Broad Institute Genomics Platform"/>
            <consortium name="The Broad Institute Genome Sequencing Center for Infectious Disease"/>
            <person name="Wu L."/>
            <person name="Ma J."/>
        </authorList>
    </citation>
    <scope>NUCLEOTIDE SEQUENCE [LARGE SCALE GENOMIC DNA]</scope>
    <source>
        <strain evidence="3">CECT 8531</strain>
    </source>
</reference>
<evidence type="ECO:0000256" key="1">
    <source>
        <dbReference type="SAM" id="Phobius"/>
    </source>
</evidence>
<keyword evidence="3" id="KW-1185">Reference proteome</keyword>
<proteinExistence type="predicted"/>
<evidence type="ECO:0000313" key="3">
    <source>
        <dbReference type="Proteomes" id="UP001595887"/>
    </source>
</evidence>
<protein>
    <submittedName>
        <fullName evidence="2">LPS export ABC transporter periplasmic protein LptC</fullName>
    </submittedName>
</protein>
<accession>A0ABV8RM49</accession>